<dbReference type="EMBL" id="GBRH01265438">
    <property type="protein sequence ID" value="JAD32457.1"/>
    <property type="molecule type" value="Transcribed_RNA"/>
</dbReference>
<organism evidence="1">
    <name type="scientific">Arundo donax</name>
    <name type="common">Giant reed</name>
    <name type="synonym">Donax arundinaceus</name>
    <dbReference type="NCBI Taxonomy" id="35708"/>
    <lineage>
        <taxon>Eukaryota</taxon>
        <taxon>Viridiplantae</taxon>
        <taxon>Streptophyta</taxon>
        <taxon>Embryophyta</taxon>
        <taxon>Tracheophyta</taxon>
        <taxon>Spermatophyta</taxon>
        <taxon>Magnoliopsida</taxon>
        <taxon>Liliopsida</taxon>
        <taxon>Poales</taxon>
        <taxon>Poaceae</taxon>
        <taxon>PACMAD clade</taxon>
        <taxon>Arundinoideae</taxon>
        <taxon>Arundineae</taxon>
        <taxon>Arundo</taxon>
    </lineage>
</organism>
<evidence type="ECO:0000313" key="1">
    <source>
        <dbReference type="EMBL" id="JAD32457.1"/>
    </source>
</evidence>
<dbReference type="AlphaFoldDB" id="A0A0A8ZC76"/>
<sequence length="16" mass="1861">MSKNIELIPPCSMRQN</sequence>
<accession>A0A0A8ZC76</accession>
<protein>
    <submittedName>
        <fullName evidence="1">Uncharacterized protein</fullName>
    </submittedName>
</protein>
<reference evidence="1" key="1">
    <citation type="submission" date="2014-09" db="EMBL/GenBank/DDBJ databases">
        <authorList>
            <person name="Magalhaes I.L.F."/>
            <person name="Oliveira U."/>
            <person name="Santos F.R."/>
            <person name="Vidigal T.H.D.A."/>
            <person name="Brescovit A.D."/>
            <person name="Santos A.J."/>
        </authorList>
    </citation>
    <scope>NUCLEOTIDE SEQUENCE</scope>
    <source>
        <tissue evidence="1">Shoot tissue taken approximately 20 cm above the soil surface</tissue>
    </source>
</reference>
<proteinExistence type="predicted"/>
<reference evidence="1" key="2">
    <citation type="journal article" date="2015" name="Data Brief">
        <title>Shoot transcriptome of the giant reed, Arundo donax.</title>
        <authorList>
            <person name="Barrero R.A."/>
            <person name="Guerrero F.D."/>
            <person name="Moolhuijzen P."/>
            <person name="Goolsby J.A."/>
            <person name="Tidwell J."/>
            <person name="Bellgard S.E."/>
            <person name="Bellgard M.I."/>
        </authorList>
    </citation>
    <scope>NUCLEOTIDE SEQUENCE</scope>
    <source>
        <tissue evidence="1">Shoot tissue taken approximately 20 cm above the soil surface</tissue>
    </source>
</reference>
<name>A0A0A8ZC76_ARUDO</name>